<dbReference type="InterPro" id="IPR003399">
    <property type="entry name" value="Mce/MlaD"/>
</dbReference>
<keyword evidence="10" id="KW-1185">Reference proteome</keyword>
<feature type="domain" description="Mce/MlaD" evidence="8">
    <location>
        <begin position="296"/>
        <end position="397"/>
    </location>
</feature>
<comment type="caution">
    <text evidence="9">The sequence shown here is derived from an EMBL/GenBank/DDBJ whole genome shotgun (WGS) entry which is preliminary data.</text>
</comment>
<evidence type="ECO:0000256" key="5">
    <source>
        <dbReference type="ARBA" id="ARBA00022989"/>
    </source>
</evidence>
<gene>
    <name evidence="9" type="primary">lpw206-207</name>
    <name evidence="9" type="ORF">GCM10011289_15860</name>
</gene>
<name>A0A918P234_9NEIS</name>
<evidence type="ECO:0000256" key="6">
    <source>
        <dbReference type="ARBA" id="ARBA00023136"/>
    </source>
</evidence>
<evidence type="ECO:0000256" key="7">
    <source>
        <dbReference type="SAM" id="Phobius"/>
    </source>
</evidence>
<dbReference type="AlphaFoldDB" id="A0A918P234"/>
<feature type="domain" description="Mce/MlaD" evidence="8">
    <location>
        <begin position="164"/>
        <end position="224"/>
    </location>
</feature>
<protein>
    <submittedName>
        <fullName evidence="9">Paraquat-inducible protein</fullName>
    </submittedName>
</protein>
<feature type="domain" description="Mce/MlaD" evidence="8">
    <location>
        <begin position="48"/>
        <end position="138"/>
    </location>
</feature>
<evidence type="ECO:0000259" key="8">
    <source>
        <dbReference type="Pfam" id="PF02470"/>
    </source>
</evidence>
<reference evidence="9" key="1">
    <citation type="journal article" date="2014" name="Int. J. Syst. Evol. Microbiol.">
        <title>Complete genome sequence of Corynebacterium casei LMG S-19264T (=DSM 44701T), isolated from a smear-ripened cheese.</title>
        <authorList>
            <consortium name="US DOE Joint Genome Institute (JGI-PGF)"/>
            <person name="Walter F."/>
            <person name="Albersmeier A."/>
            <person name="Kalinowski J."/>
            <person name="Ruckert C."/>
        </authorList>
    </citation>
    <scope>NUCLEOTIDE SEQUENCE</scope>
    <source>
        <strain evidence="9">KCTC 32182</strain>
    </source>
</reference>
<evidence type="ECO:0000313" key="9">
    <source>
        <dbReference type="EMBL" id="GGY13389.1"/>
    </source>
</evidence>
<dbReference type="PANTHER" id="PTHR30462:SF0">
    <property type="entry name" value="INTERMEMBRANE TRANSPORT PROTEIN YEBT"/>
    <property type="match status" value="1"/>
</dbReference>
<sequence length="542" mass="59043">MTESGDDNTLPEAVPAPRRRWSPQWVWLIPVLAAAIGAWLAVHAILSRGPTITIAFKSAEGLEAGKTRIKYKDVDIGEVTRIRVSQDRKSVLVTADLVKEAEDFLVKDSRFWIVKPRIAGGSVSGLGTLLSGAYIGMDVGKSGETVKTFTGLDVPPIVTADLPGRQFLLKAEDLGSLSVGTPVYFRRVPVGQVEAYALDPSGKGINLTLFINAPYDRFVTPDTRFWHASGLDVSIGANGLKINTESLSAIALGGVAFETPSTGLATPPAAPSGTAFLLAANREQALQNPDREVQPLRLTFRQSLRGLSVGAPVEFRGIVVGEVTSIGVEYDKTRRDFSMPVEIRTFPSRIRELFAPAERTQALDRKLSPGMLVKHGLRAQLRMGSLFTGQQYIALDFFPEAPPARVTARNGVMELPTVDGDIEELQRTVQRVARRLDKIPLDRIGLSLEKTLGTLDRTLSVSGDAMGQLNGKVLPETLKALEDLQKTLHSAEASLRPDSPMQEDVRGAMQEVRETARSVRALSDYLERHPEALIRGKEKDTP</sequence>
<evidence type="ECO:0000256" key="1">
    <source>
        <dbReference type="ARBA" id="ARBA00004533"/>
    </source>
</evidence>
<dbReference type="InterPro" id="IPR051800">
    <property type="entry name" value="PqiA-PqiB_transport"/>
</dbReference>
<reference evidence="9" key="2">
    <citation type="submission" date="2020-09" db="EMBL/GenBank/DDBJ databases">
        <authorList>
            <person name="Sun Q."/>
            <person name="Kim S."/>
        </authorList>
    </citation>
    <scope>NUCLEOTIDE SEQUENCE</scope>
    <source>
        <strain evidence="9">KCTC 32182</strain>
    </source>
</reference>
<keyword evidence="6 7" id="KW-0472">Membrane</keyword>
<evidence type="ECO:0000256" key="4">
    <source>
        <dbReference type="ARBA" id="ARBA00022692"/>
    </source>
</evidence>
<evidence type="ECO:0000313" key="10">
    <source>
        <dbReference type="Proteomes" id="UP000645257"/>
    </source>
</evidence>
<feature type="transmembrane region" description="Helical" evidence="7">
    <location>
        <begin position="25"/>
        <end position="46"/>
    </location>
</feature>
<dbReference type="Proteomes" id="UP000645257">
    <property type="component" value="Unassembled WGS sequence"/>
</dbReference>
<dbReference type="RefSeq" id="WP_189533049.1">
    <property type="nucleotide sequence ID" value="NZ_BMYX01000007.1"/>
</dbReference>
<dbReference type="EMBL" id="BMYX01000007">
    <property type="protein sequence ID" value="GGY13389.1"/>
    <property type="molecule type" value="Genomic_DNA"/>
</dbReference>
<dbReference type="GO" id="GO:0005886">
    <property type="term" value="C:plasma membrane"/>
    <property type="evidence" value="ECO:0007669"/>
    <property type="project" value="UniProtKB-SubCell"/>
</dbReference>
<dbReference type="PANTHER" id="PTHR30462">
    <property type="entry name" value="INTERMEMBRANE TRANSPORT PROTEIN PQIB-RELATED"/>
    <property type="match status" value="1"/>
</dbReference>
<evidence type="ECO:0000256" key="2">
    <source>
        <dbReference type="ARBA" id="ARBA00022475"/>
    </source>
</evidence>
<accession>A0A918P234</accession>
<organism evidence="9 10">
    <name type="scientific">Paludibacterium paludis</name>
    <dbReference type="NCBI Taxonomy" id="1225769"/>
    <lineage>
        <taxon>Bacteria</taxon>
        <taxon>Pseudomonadati</taxon>
        <taxon>Pseudomonadota</taxon>
        <taxon>Betaproteobacteria</taxon>
        <taxon>Neisseriales</taxon>
        <taxon>Chromobacteriaceae</taxon>
        <taxon>Paludibacterium</taxon>
    </lineage>
</organism>
<keyword evidence="5 7" id="KW-1133">Transmembrane helix</keyword>
<proteinExistence type="predicted"/>
<keyword evidence="2" id="KW-1003">Cell membrane</keyword>
<keyword evidence="4 7" id="KW-0812">Transmembrane</keyword>
<dbReference type="Pfam" id="PF02470">
    <property type="entry name" value="MlaD"/>
    <property type="match status" value="3"/>
</dbReference>
<evidence type="ECO:0000256" key="3">
    <source>
        <dbReference type="ARBA" id="ARBA00022519"/>
    </source>
</evidence>
<keyword evidence="3" id="KW-0997">Cell inner membrane</keyword>
<comment type="subcellular location">
    <subcellularLocation>
        <location evidence="1">Cell inner membrane</location>
    </subcellularLocation>
</comment>